<keyword evidence="5" id="KW-1185">Reference proteome</keyword>
<dbReference type="InterPro" id="IPR001119">
    <property type="entry name" value="SLH_dom"/>
</dbReference>
<accession>A0A8J6J489</accession>
<dbReference type="RefSeq" id="WP_186907393.1">
    <property type="nucleotide sequence ID" value="NZ_JACOPP010000007.1"/>
</dbReference>
<evidence type="ECO:0000313" key="5">
    <source>
        <dbReference type="Proteomes" id="UP000661435"/>
    </source>
</evidence>
<dbReference type="PROSITE" id="PS51272">
    <property type="entry name" value="SLH"/>
    <property type="match status" value="2"/>
</dbReference>
<evidence type="ECO:0000256" key="2">
    <source>
        <dbReference type="SAM" id="SignalP"/>
    </source>
</evidence>
<comment type="caution">
    <text evidence="4">The sequence shown here is derived from an EMBL/GenBank/DDBJ whole genome shotgun (WGS) entry which is preliminary data.</text>
</comment>
<dbReference type="InterPro" id="IPR051465">
    <property type="entry name" value="Cell_Envelope_Struct_Comp"/>
</dbReference>
<keyword evidence="1" id="KW-0677">Repeat</keyword>
<name>A0A8J6J489_9FIRM</name>
<sequence length="317" mass="34796">MKRLVCMILSLALCLSLSVPALAVSVENRFPDKQTYRGFTDVLERDWFYSAVNTCYRVGLMNGTNAGFQPNKVLTAGEVAAIAARIHATVNDAVLPAPSTDPSLPWYQHSMDYLSGLGVSLPDGAKNATRLEFVQMLSAVLTDELLEPINTITALPDTSDAAVLRFYNAGILTGVDDYGTFSGGKTLTRAECAAMVSRIVRTAQRQSFTPADARSFQAAGMEPATVLFSLDGRTVTAREFLPLVMERIRFLEGQCKGGYMDFNWNNLHGDLTYREDVLQYAMDHLDVSERIGTAAYQNFDVQVFYSTLIDLRGGAPL</sequence>
<feature type="domain" description="SLH" evidence="3">
    <location>
        <begin position="146"/>
        <end position="210"/>
    </location>
</feature>
<dbReference type="PANTHER" id="PTHR43308:SF5">
    <property type="entry name" value="S-LAYER PROTEIN _ PEPTIDOGLYCAN ENDO-BETA-N-ACETYLGLUCOSAMINIDASE"/>
    <property type="match status" value="1"/>
</dbReference>
<protein>
    <submittedName>
        <fullName evidence="4">S-layer homology domain-containing protein</fullName>
    </submittedName>
</protein>
<feature type="signal peptide" evidence="2">
    <location>
        <begin position="1"/>
        <end position="23"/>
    </location>
</feature>
<feature type="chain" id="PRO_5035267512" evidence="2">
    <location>
        <begin position="24"/>
        <end position="317"/>
    </location>
</feature>
<dbReference type="Pfam" id="PF00395">
    <property type="entry name" value="SLH"/>
    <property type="match status" value="1"/>
</dbReference>
<dbReference type="PANTHER" id="PTHR43308">
    <property type="entry name" value="OUTER MEMBRANE PROTEIN ALPHA-RELATED"/>
    <property type="match status" value="1"/>
</dbReference>
<organism evidence="4 5">
    <name type="scientific">Lawsonibacter hominis</name>
    <dbReference type="NCBI Taxonomy" id="2763053"/>
    <lineage>
        <taxon>Bacteria</taxon>
        <taxon>Bacillati</taxon>
        <taxon>Bacillota</taxon>
        <taxon>Clostridia</taxon>
        <taxon>Eubacteriales</taxon>
        <taxon>Oscillospiraceae</taxon>
        <taxon>Lawsonibacter</taxon>
    </lineage>
</organism>
<keyword evidence="2" id="KW-0732">Signal</keyword>
<feature type="domain" description="SLH" evidence="3">
    <location>
        <begin position="35"/>
        <end position="97"/>
    </location>
</feature>
<evidence type="ECO:0000313" key="4">
    <source>
        <dbReference type="EMBL" id="MBC5733498.1"/>
    </source>
</evidence>
<dbReference type="EMBL" id="JACOPP010000007">
    <property type="protein sequence ID" value="MBC5733498.1"/>
    <property type="molecule type" value="Genomic_DNA"/>
</dbReference>
<evidence type="ECO:0000259" key="3">
    <source>
        <dbReference type="PROSITE" id="PS51272"/>
    </source>
</evidence>
<reference evidence="4" key="1">
    <citation type="submission" date="2020-08" db="EMBL/GenBank/DDBJ databases">
        <title>Genome public.</title>
        <authorList>
            <person name="Liu C."/>
            <person name="Sun Q."/>
        </authorList>
    </citation>
    <scope>NUCLEOTIDE SEQUENCE</scope>
    <source>
        <strain evidence="4">NSJ-51</strain>
    </source>
</reference>
<proteinExistence type="predicted"/>
<dbReference type="Proteomes" id="UP000661435">
    <property type="component" value="Unassembled WGS sequence"/>
</dbReference>
<gene>
    <name evidence="4" type="ORF">H8S57_07130</name>
</gene>
<evidence type="ECO:0000256" key="1">
    <source>
        <dbReference type="ARBA" id="ARBA00022737"/>
    </source>
</evidence>
<dbReference type="AlphaFoldDB" id="A0A8J6J489"/>